<proteinExistence type="predicted"/>
<feature type="region of interest" description="Disordered" evidence="1">
    <location>
        <begin position="21"/>
        <end position="49"/>
    </location>
</feature>
<keyword evidence="3" id="KW-1185">Reference proteome</keyword>
<evidence type="ECO:0000313" key="3">
    <source>
        <dbReference type="Proteomes" id="UP001162483"/>
    </source>
</evidence>
<reference evidence="2" key="1">
    <citation type="submission" date="2023-05" db="EMBL/GenBank/DDBJ databases">
        <authorList>
            <person name="Stuckert A."/>
        </authorList>
    </citation>
    <scope>NUCLEOTIDE SEQUENCE</scope>
</reference>
<evidence type="ECO:0000256" key="1">
    <source>
        <dbReference type="SAM" id="MobiDB-lite"/>
    </source>
</evidence>
<name>A0ABN9GEK2_9NEOB</name>
<accession>A0ABN9GEK2</accession>
<sequence length="49" mass="5642">MACNWQAGWVDNNGTKRYRTVDRESQVTGRIQQRKVRSKENTESGLVTS</sequence>
<gene>
    <name evidence="2" type="ORF">SPARVUS_LOCUS13799634</name>
</gene>
<organism evidence="2 3">
    <name type="scientific">Staurois parvus</name>
    <dbReference type="NCBI Taxonomy" id="386267"/>
    <lineage>
        <taxon>Eukaryota</taxon>
        <taxon>Metazoa</taxon>
        <taxon>Chordata</taxon>
        <taxon>Craniata</taxon>
        <taxon>Vertebrata</taxon>
        <taxon>Euteleostomi</taxon>
        <taxon>Amphibia</taxon>
        <taxon>Batrachia</taxon>
        <taxon>Anura</taxon>
        <taxon>Neobatrachia</taxon>
        <taxon>Ranoidea</taxon>
        <taxon>Ranidae</taxon>
        <taxon>Staurois</taxon>
    </lineage>
</organism>
<dbReference type="EMBL" id="CATNWA010018286">
    <property type="protein sequence ID" value="CAI9606555.1"/>
    <property type="molecule type" value="Genomic_DNA"/>
</dbReference>
<protein>
    <submittedName>
        <fullName evidence="2">Uncharacterized protein</fullName>
    </submittedName>
</protein>
<evidence type="ECO:0000313" key="2">
    <source>
        <dbReference type="EMBL" id="CAI9606555.1"/>
    </source>
</evidence>
<comment type="caution">
    <text evidence="2">The sequence shown here is derived from an EMBL/GenBank/DDBJ whole genome shotgun (WGS) entry which is preliminary data.</text>
</comment>
<dbReference type="Proteomes" id="UP001162483">
    <property type="component" value="Unassembled WGS sequence"/>
</dbReference>